<dbReference type="Proteomes" id="UP000076482">
    <property type="component" value="Unassembled WGS sequence"/>
</dbReference>
<dbReference type="InterPro" id="IPR013762">
    <property type="entry name" value="Integrase-like_cat_sf"/>
</dbReference>
<dbReference type="EMBL" id="JAEFBZ010000001">
    <property type="protein sequence ID" value="MBK1608584.1"/>
    <property type="molecule type" value="Genomic_DNA"/>
</dbReference>
<dbReference type="AlphaFoldDB" id="A0A151V0X9"/>
<comment type="caution">
    <text evidence="7">The sequence shown here is derived from an EMBL/GenBank/DDBJ whole genome shotgun (WGS) entry which is preliminary data.</text>
</comment>
<feature type="domain" description="Tyr recombinase" evidence="5">
    <location>
        <begin position="273"/>
        <end position="494"/>
    </location>
</feature>
<dbReference type="CDD" id="cd00397">
    <property type="entry name" value="DNA_BRE_C"/>
    <property type="match status" value="1"/>
</dbReference>
<dbReference type="EMBL" id="LJKE01000087">
    <property type="protein sequence ID" value="KZD57689.1"/>
    <property type="molecule type" value="Genomic_DNA"/>
</dbReference>
<dbReference type="RefSeq" id="WP_001096999.1">
    <property type="nucleotide sequence ID" value="NZ_AP022857.1"/>
</dbReference>
<name>A0A151V0X9_BACCE</name>
<accession>A0A151V0X9</accession>
<dbReference type="GO" id="GO:0003677">
    <property type="term" value="F:DNA binding"/>
    <property type="evidence" value="ECO:0007669"/>
    <property type="project" value="UniProtKB-KW"/>
</dbReference>
<dbReference type="Proteomes" id="UP000613452">
    <property type="component" value="Unassembled WGS sequence"/>
</dbReference>
<dbReference type="InterPro" id="IPR002104">
    <property type="entry name" value="Integrase_catalytic"/>
</dbReference>
<feature type="compositionally biased region" description="Low complexity" evidence="4">
    <location>
        <begin position="1"/>
        <end position="17"/>
    </location>
</feature>
<dbReference type="Proteomes" id="UP000075591">
    <property type="component" value="Unassembled WGS sequence"/>
</dbReference>
<evidence type="ECO:0000256" key="1">
    <source>
        <dbReference type="ARBA" id="ARBA00008857"/>
    </source>
</evidence>
<reference evidence="7 11" key="1">
    <citation type="submission" date="2015-09" db="EMBL/GenBank/DDBJ databases">
        <title>Bacillus cereus food isolates.</title>
        <authorList>
            <person name="Boekhorst J."/>
        </authorList>
    </citation>
    <scope>NUCLEOTIDE SEQUENCE [LARGE SCALE GENOMIC DNA]</scope>
    <source>
        <strain evidence="7 11">B4088</strain>
    </source>
</reference>
<gene>
    <name evidence="6" type="ORF">AT274_08750</name>
    <name evidence="7" type="ORF">B4088_4725</name>
    <name evidence="9" type="ORF">BKK64_16000</name>
    <name evidence="8" type="ORF">JCR31_11745</name>
</gene>
<dbReference type="Proteomes" id="UP000184161">
    <property type="component" value="Unassembled WGS sequence"/>
</dbReference>
<protein>
    <submittedName>
        <fullName evidence="6 8">Integrase</fullName>
    </submittedName>
    <submittedName>
        <fullName evidence="7">Mobile element protein</fullName>
    </submittedName>
</protein>
<dbReference type="EMBL" id="MLYK01000035">
    <property type="protein sequence ID" value="OJS94821.1"/>
    <property type="molecule type" value="Genomic_DNA"/>
</dbReference>
<evidence type="ECO:0000313" key="9">
    <source>
        <dbReference type="EMBL" id="OJS94821.1"/>
    </source>
</evidence>
<evidence type="ECO:0000313" key="10">
    <source>
        <dbReference type="Proteomes" id="UP000075591"/>
    </source>
</evidence>
<dbReference type="PATRIC" id="fig|1396.532.peg.3748"/>
<keyword evidence="3" id="KW-0233">DNA recombination</keyword>
<dbReference type="InterPro" id="IPR050090">
    <property type="entry name" value="Tyrosine_recombinase_XerCD"/>
</dbReference>
<dbReference type="GO" id="GO:0015074">
    <property type="term" value="P:DNA integration"/>
    <property type="evidence" value="ECO:0007669"/>
    <property type="project" value="InterPro"/>
</dbReference>
<reference evidence="8 13" key="4">
    <citation type="submission" date="2020-12" db="EMBL/GenBank/DDBJ databases">
        <title>Genome assembly for a thermostable protease producing Bacillus cereus MAKP1 strain isolated from chicken gut.</title>
        <authorList>
            <person name="Malaviya A."/>
        </authorList>
    </citation>
    <scope>NUCLEOTIDE SEQUENCE [LARGE SCALE GENOMIC DNA]</scope>
    <source>
        <strain evidence="8 13">MAKP1</strain>
    </source>
</reference>
<dbReference type="PANTHER" id="PTHR30349">
    <property type="entry name" value="PHAGE INTEGRASE-RELATED"/>
    <property type="match status" value="1"/>
</dbReference>
<sequence length="626" mass="72553">MAKNEAANSSKANNSKSLGTKATFSPFPITAIDTSWMTKTQKKFFEVLQQSENQDKKYDVLSKLAGFKSSGPWYTAIKDEKFAELLENMGVQVKHYEDDYPPHHEVEYIKNPKEREEYLKEDVWDVRRLFKNYPKHLSPVQFIVKLTKLENIHLRPTVKRYFVNMLGTWEAKTFKENILCLSDFFSILHDKFPNIKSFKELNRQEHIEKILPDIYSLSNCKSIRAIITTRSMFRYMYENKWSDGPKTDALLISYDTPKTVETLPRPIPPHIKIKLDDYLENIVIPLLEDSEETPIVSPTYWDLIIILRYTGRRFEDIAHLIADGSDIDCLKYDLDGDPQLFLDHRIAKIKKDLVVPLAHLKDSKGRNIVERAILRQKERVKDLPPTSDKQKYLFREVITFVQEKTLITESVSYATIYHHVLSKICNQIPLSDIGAQSGDIYKIASHQFRHTVATEMIDAGVDIYAVKNFLGHSSVNMTEKYIKVYQQRLKKEFKDKLLKSDATAIKDNLPEQEETFGDNKWVKNKIIAIFDQGDGCCEHPYKMPSCPHQVACKTCIKKKILPRHKNAVIDTIDAFTTHLNQAKQIGLNEKIEEFDKVVQFYQTALEIIEKGETFDASKHFYTGGVH</sequence>
<evidence type="ECO:0000313" key="8">
    <source>
        <dbReference type="EMBL" id="MBK1608584.1"/>
    </source>
</evidence>
<proteinExistence type="inferred from homology"/>
<feature type="region of interest" description="Disordered" evidence="4">
    <location>
        <begin position="1"/>
        <end position="21"/>
    </location>
</feature>
<evidence type="ECO:0000313" key="13">
    <source>
        <dbReference type="Proteomes" id="UP000613452"/>
    </source>
</evidence>
<dbReference type="GO" id="GO:0006310">
    <property type="term" value="P:DNA recombination"/>
    <property type="evidence" value="ECO:0007669"/>
    <property type="project" value="UniProtKB-KW"/>
</dbReference>
<comment type="similarity">
    <text evidence="1">Belongs to the 'phage' integrase family.</text>
</comment>
<evidence type="ECO:0000256" key="4">
    <source>
        <dbReference type="SAM" id="MobiDB-lite"/>
    </source>
</evidence>
<reference evidence="6 10" key="2">
    <citation type="submission" date="2015-12" db="EMBL/GenBank/DDBJ databases">
        <title>Bacillus cereus Group isolate.</title>
        <authorList>
            <person name="Kovac J."/>
        </authorList>
    </citation>
    <scope>NUCLEOTIDE SEQUENCE [LARGE SCALE GENOMIC DNA]</scope>
    <source>
        <strain evidence="6 10">FSL W8-0275</strain>
    </source>
</reference>
<dbReference type="Gene3D" id="1.10.443.10">
    <property type="entry name" value="Intergrase catalytic core"/>
    <property type="match status" value="1"/>
</dbReference>
<evidence type="ECO:0000313" key="12">
    <source>
        <dbReference type="Proteomes" id="UP000184161"/>
    </source>
</evidence>
<keyword evidence="2" id="KW-0238">DNA-binding</keyword>
<dbReference type="GeneID" id="92799095"/>
<evidence type="ECO:0000256" key="3">
    <source>
        <dbReference type="ARBA" id="ARBA00023172"/>
    </source>
</evidence>
<evidence type="ECO:0000256" key="2">
    <source>
        <dbReference type="ARBA" id="ARBA00023125"/>
    </source>
</evidence>
<reference evidence="9 12" key="3">
    <citation type="submission" date="2016-10" db="EMBL/GenBank/DDBJ databases">
        <title>Draft Genome Sequence of one Bacillus cereus strain isolated from pooled breast milk.</title>
        <authorList>
            <person name="Woudstra C."/>
            <person name="Chamoin A."/>
            <person name="Gentil S."/>
            <person name="Rambeloson T."/>
            <person name="Delannoye S."/>
            <person name="Heinnekine J.A."/>
            <person name="Herbin S."/>
            <person name="Fach P."/>
        </authorList>
    </citation>
    <scope>NUCLEOTIDE SEQUENCE [LARGE SCALE GENOMIC DNA]</scope>
    <source>
        <strain evidence="9 12">16SBCL1279</strain>
    </source>
</reference>
<evidence type="ECO:0000259" key="5">
    <source>
        <dbReference type="PROSITE" id="PS51898"/>
    </source>
</evidence>
<dbReference type="PANTHER" id="PTHR30349:SF41">
    <property type="entry name" value="INTEGRASE_RECOMBINASE PROTEIN MJ0367-RELATED"/>
    <property type="match status" value="1"/>
</dbReference>
<dbReference type="SUPFAM" id="SSF56349">
    <property type="entry name" value="DNA breaking-rejoining enzymes"/>
    <property type="match status" value="1"/>
</dbReference>
<dbReference type="InterPro" id="IPR011010">
    <property type="entry name" value="DNA_brk_join_enz"/>
</dbReference>
<evidence type="ECO:0000313" key="6">
    <source>
        <dbReference type="EMBL" id="KXX93355.1"/>
    </source>
</evidence>
<dbReference type="PROSITE" id="PS51898">
    <property type="entry name" value="TYR_RECOMBINASE"/>
    <property type="match status" value="1"/>
</dbReference>
<dbReference type="Pfam" id="PF00589">
    <property type="entry name" value="Phage_integrase"/>
    <property type="match status" value="1"/>
</dbReference>
<evidence type="ECO:0000313" key="7">
    <source>
        <dbReference type="EMBL" id="KZD57689.1"/>
    </source>
</evidence>
<evidence type="ECO:0000313" key="11">
    <source>
        <dbReference type="Proteomes" id="UP000076482"/>
    </source>
</evidence>
<dbReference type="EMBL" id="LOMT01000108">
    <property type="protein sequence ID" value="KXX93355.1"/>
    <property type="molecule type" value="Genomic_DNA"/>
</dbReference>
<organism evidence="7 11">
    <name type="scientific">Bacillus cereus</name>
    <dbReference type="NCBI Taxonomy" id="1396"/>
    <lineage>
        <taxon>Bacteria</taxon>
        <taxon>Bacillati</taxon>
        <taxon>Bacillota</taxon>
        <taxon>Bacilli</taxon>
        <taxon>Bacillales</taxon>
        <taxon>Bacillaceae</taxon>
        <taxon>Bacillus</taxon>
        <taxon>Bacillus cereus group</taxon>
    </lineage>
</organism>